<dbReference type="Proteomes" id="UP000649617">
    <property type="component" value="Unassembled WGS sequence"/>
</dbReference>
<name>A0A812TS09_SYMPI</name>
<evidence type="ECO:0000313" key="2">
    <source>
        <dbReference type="Proteomes" id="UP000649617"/>
    </source>
</evidence>
<dbReference type="EMBL" id="CAJNIZ010032524">
    <property type="protein sequence ID" value="CAE7537953.1"/>
    <property type="molecule type" value="Genomic_DNA"/>
</dbReference>
<keyword evidence="2" id="KW-1185">Reference proteome</keyword>
<accession>A0A812TS09</accession>
<gene>
    <name evidence="1" type="ORF">SPIL2461_LOCUS14224</name>
</gene>
<sequence length="123" mass="14164">APLDSLGRFRAKMGRSYRALVKMLRMPEVQMSGHAEWQHLSLIVDCLHVVAEVVRSKLSKGSFQALGTDPRILSAQILENHIAEKRTQKTAWFEQLGGSWHLRVDSEHPWGRYIYKFAYQAML</sequence>
<comment type="caution">
    <text evidence="1">The sequence shown here is derived from an EMBL/GenBank/DDBJ whole genome shotgun (WGS) entry which is preliminary data.</text>
</comment>
<dbReference type="AlphaFoldDB" id="A0A812TS09"/>
<proteinExistence type="predicted"/>
<reference evidence="1" key="1">
    <citation type="submission" date="2021-02" db="EMBL/GenBank/DDBJ databases">
        <authorList>
            <person name="Dougan E. K."/>
            <person name="Rhodes N."/>
            <person name="Thang M."/>
            <person name="Chan C."/>
        </authorList>
    </citation>
    <scope>NUCLEOTIDE SEQUENCE</scope>
</reference>
<dbReference type="OrthoDB" id="429153at2759"/>
<evidence type="ECO:0000313" key="1">
    <source>
        <dbReference type="EMBL" id="CAE7537953.1"/>
    </source>
</evidence>
<protein>
    <submittedName>
        <fullName evidence="1">Uncharacterized protein</fullName>
    </submittedName>
</protein>
<feature type="non-terminal residue" evidence="1">
    <location>
        <position position="1"/>
    </location>
</feature>
<organism evidence="1 2">
    <name type="scientific">Symbiodinium pilosum</name>
    <name type="common">Dinoflagellate</name>
    <dbReference type="NCBI Taxonomy" id="2952"/>
    <lineage>
        <taxon>Eukaryota</taxon>
        <taxon>Sar</taxon>
        <taxon>Alveolata</taxon>
        <taxon>Dinophyceae</taxon>
        <taxon>Suessiales</taxon>
        <taxon>Symbiodiniaceae</taxon>
        <taxon>Symbiodinium</taxon>
    </lineage>
</organism>